<evidence type="ECO:0000313" key="2">
    <source>
        <dbReference type="Proteomes" id="UP000215086"/>
    </source>
</evidence>
<dbReference type="EMBL" id="CP018477">
    <property type="protein sequence ID" value="ASV76531.1"/>
    <property type="molecule type" value="Genomic_DNA"/>
</dbReference>
<keyword evidence="2" id="KW-1185">Reference proteome</keyword>
<sequence>MRRKKIAWTVVLLILGAVLGRTGSSIAQVPDWTALCAEAAKQFRPITEEDVKTARQDLLAAVSRLEARFERAGPEVEGWKKYLQWTALKSELGKDSPDLRVLEEVYSRLSAGHEGLQLTCFADVRRALQRYVALSRAFGDASIEIRYRTVLDNLQKALAEYQQSQDPRLASTVQDMLDWLELAGQAPRLRAAVREAFTQPNVFVRVREDFLASAFAEPVDVTEDVREIILGTDVRGKGHIVGQRSLELVPSVDRALLSIVVQGTIHSDTVGFNGPARIYSRSETPFTARKLVSFTPDGVSFEPATCSATTHSDIQDVDVTCNSACVERIAWRRTFKQKSAAEWEAARKAERRVERRVDKEANPQLEKAAERYQNRVRQPLLDRGLFPQWHLSTSDDELSMTVLQLGHGGLGAAGTPPEMTEEGAIRLQVHHTWFNNLLEGFLGGMILKEERLQQLAQDLLGRVPEELKRDEGEEPWTVRFAARRPIAVTFSDGRLVVEFRGETYWRGDRSYPGMDVRATYRIESSTEDKGPEIRLVREGPLSVLPPNFDPERDRLSVRQQTIRSLLERRFEKIFRETITIEPIKLEGQWAKAGPLVVTHLESTGGWLKAVLDRVR</sequence>
<dbReference type="RefSeq" id="WP_095416297.1">
    <property type="nucleotide sequence ID" value="NZ_CP018477.1"/>
</dbReference>
<dbReference type="Proteomes" id="UP000215086">
    <property type="component" value="Chromosome"/>
</dbReference>
<proteinExistence type="predicted"/>
<accession>A0A286RKN7</accession>
<evidence type="ECO:0000313" key="1">
    <source>
        <dbReference type="EMBL" id="ASV76531.1"/>
    </source>
</evidence>
<protein>
    <submittedName>
        <fullName evidence="1">Uncharacterized protein</fullName>
    </submittedName>
</protein>
<dbReference type="AlphaFoldDB" id="A0A286RKN7"/>
<organism evidence="1 2">
    <name type="scientific">Thermogutta terrifontis</name>
    <dbReference type="NCBI Taxonomy" id="1331910"/>
    <lineage>
        <taxon>Bacteria</taxon>
        <taxon>Pseudomonadati</taxon>
        <taxon>Planctomycetota</taxon>
        <taxon>Planctomycetia</taxon>
        <taxon>Pirellulales</taxon>
        <taxon>Thermoguttaceae</taxon>
        <taxon>Thermogutta</taxon>
    </lineage>
</organism>
<gene>
    <name evidence="1" type="ORF">THTE_3930</name>
</gene>
<dbReference type="KEGG" id="ttf:THTE_3930"/>
<reference evidence="1 2" key="1">
    <citation type="journal article" name="Front. Microbiol.">
        <title>Sugar Metabolism of the First Thermophilic Planctomycete Thermogutta terrifontis: Comparative Genomic and Transcriptomic Approaches.</title>
        <authorList>
            <person name="Elcheninov A.G."/>
            <person name="Menzel P."/>
            <person name="Gudbergsdottir S.R."/>
            <person name="Slesarev A.I."/>
            <person name="Kadnikov V.V."/>
            <person name="Krogh A."/>
            <person name="Bonch-Osmolovskaya E.A."/>
            <person name="Peng X."/>
            <person name="Kublanov I.V."/>
        </authorList>
    </citation>
    <scope>NUCLEOTIDE SEQUENCE [LARGE SCALE GENOMIC DNA]</scope>
    <source>
        <strain evidence="1 2">R1</strain>
    </source>
</reference>
<name>A0A286RKN7_9BACT</name>
<dbReference type="OrthoDB" id="245674at2"/>